<organism evidence="1 2">
    <name type="scientific">Catenulispora subtropica</name>
    <dbReference type="NCBI Taxonomy" id="450798"/>
    <lineage>
        <taxon>Bacteria</taxon>
        <taxon>Bacillati</taxon>
        <taxon>Actinomycetota</taxon>
        <taxon>Actinomycetes</taxon>
        <taxon>Catenulisporales</taxon>
        <taxon>Catenulisporaceae</taxon>
        <taxon>Catenulispora</taxon>
    </lineage>
</organism>
<dbReference type="RefSeq" id="WP_344660103.1">
    <property type="nucleotide sequence ID" value="NZ_BAAAQM010000037.1"/>
</dbReference>
<evidence type="ECO:0000313" key="1">
    <source>
        <dbReference type="EMBL" id="GAA1986235.1"/>
    </source>
</evidence>
<sequence length="68" mass="7449">MVIQHEYGIYGGRDGEEVPQAVQNLVPSGAAMTVPRPSRDSVLGTARPRYRVPADRLIAADTRYLPRG</sequence>
<keyword evidence="2" id="KW-1185">Reference proteome</keyword>
<gene>
    <name evidence="1" type="ORF">GCM10009838_55860</name>
</gene>
<name>A0ABP5DWQ6_9ACTN</name>
<proteinExistence type="predicted"/>
<reference evidence="2" key="1">
    <citation type="journal article" date="2019" name="Int. J. Syst. Evol. Microbiol.">
        <title>The Global Catalogue of Microorganisms (GCM) 10K type strain sequencing project: providing services to taxonomists for standard genome sequencing and annotation.</title>
        <authorList>
            <consortium name="The Broad Institute Genomics Platform"/>
            <consortium name="The Broad Institute Genome Sequencing Center for Infectious Disease"/>
            <person name="Wu L."/>
            <person name="Ma J."/>
        </authorList>
    </citation>
    <scope>NUCLEOTIDE SEQUENCE [LARGE SCALE GENOMIC DNA]</scope>
    <source>
        <strain evidence="2">JCM 16013</strain>
    </source>
</reference>
<dbReference type="Proteomes" id="UP001499854">
    <property type="component" value="Unassembled WGS sequence"/>
</dbReference>
<accession>A0ABP5DWQ6</accession>
<comment type="caution">
    <text evidence="1">The sequence shown here is derived from an EMBL/GenBank/DDBJ whole genome shotgun (WGS) entry which is preliminary data.</text>
</comment>
<protein>
    <submittedName>
        <fullName evidence="1">Uncharacterized protein</fullName>
    </submittedName>
</protein>
<dbReference type="EMBL" id="BAAAQM010000037">
    <property type="protein sequence ID" value="GAA1986235.1"/>
    <property type="molecule type" value="Genomic_DNA"/>
</dbReference>
<evidence type="ECO:0000313" key="2">
    <source>
        <dbReference type="Proteomes" id="UP001499854"/>
    </source>
</evidence>